<dbReference type="GO" id="GO:0005886">
    <property type="term" value="C:plasma membrane"/>
    <property type="evidence" value="ECO:0007669"/>
    <property type="project" value="UniProtKB-SubCell"/>
</dbReference>
<keyword evidence="8" id="KW-0807">Transducer</keyword>
<keyword evidence="13" id="KW-1185">Reference proteome</keyword>
<evidence type="ECO:0000256" key="4">
    <source>
        <dbReference type="ARBA" id="ARBA00022989"/>
    </source>
</evidence>
<comment type="subcellular location">
    <subcellularLocation>
        <location evidence="1">Cell membrane</location>
        <topology evidence="1">Multi-pass membrane protein</topology>
    </subcellularLocation>
</comment>
<protein>
    <recommendedName>
        <fullName evidence="11">G-protein coupled receptors family 1 profile domain-containing protein</fullName>
    </recommendedName>
</protein>
<keyword evidence="5" id="KW-0297">G-protein coupled receptor</keyword>
<evidence type="ECO:0000256" key="7">
    <source>
        <dbReference type="ARBA" id="ARBA00023170"/>
    </source>
</evidence>
<dbReference type="InterPro" id="IPR000276">
    <property type="entry name" value="GPCR_Rhodpsn"/>
</dbReference>
<keyword evidence="3 10" id="KW-0812">Transmembrane</keyword>
<evidence type="ECO:0000256" key="10">
    <source>
        <dbReference type="SAM" id="Phobius"/>
    </source>
</evidence>
<dbReference type="SUPFAM" id="SSF81321">
    <property type="entry name" value="Family A G protein-coupled receptor-like"/>
    <property type="match status" value="1"/>
</dbReference>
<name>A0AA88Y396_PINIB</name>
<evidence type="ECO:0000256" key="6">
    <source>
        <dbReference type="ARBA" id="ARBA00023136"/>
    </source>
</evidence>
<gene>
    <name evidence="12" type="ORF">FSP39_012000</name>
</gene>
<keyword evidence="4 10" id="KW-1133">Transmembrane helix</keyword>
<feature type="domain" description="G-protein coupled receptors family 1 profile" evidence="11">
    <location>
        <begin position="44"/>
        <end position="432"/>
    </location>
</feature>
<feature type="compositionally biased region" description="Basic and acidic residues" evidence="9">
    <location>
        <begin position="325"/>
        <end position="339"/>
    </location>
</feature>
<feature type="compositionally biased region" description="Low complexity" evidence="9">
    <location>
        <begin position="341"/>
        <end position="350"/>
    </location>
</feature>
<dbReference type="Gene3D" id="1.20.1070.10">
    <property type="entry name" value="Rhodopsin 7-helix transmembrane proteins"/>
    <property type="match status" value="2"/>
</dbReference>
<feature type="transmembrane region" description="Helical" evidence="10">
    <location>
        <begin position="189"/>
        <end position="211"/>
    </location>
</feature>
<dbReference type="PRINTS" id="PR00237">
    <property type="entry name" value="GPCRRHODOPSN"/>
</dbReference>
<comment type="caution">
    <text evidence="12">The sequence shown here is derived from an EMBL/GenBank/DDBJ whole genome shotgun (WGS) entry which is preliminary data.</text>
</comment>
<evidence type="ECO:0000313" key="12">
    <source>
        <dbReference type="EMBL" id="KAK3093155.1"/>
    </source>
</evidence>
<feature type="region of interest" description="Disordered" evidence="9">
    <location>
        <begin position="321"/>
        <end position="356"/>
    </location>
</feature>
<feature type="transmembrane region" description="Helical" evidence="10">
    <location>
        <begin position="30"/>
        <end position="52"/>
    </location>
</feature>
<dbReference type="PROSITE" id="PS50262">
    <property type="entry name" value="G_PROTEIN_RECEP_F1_2"/>
    <property type="match status" value="1"/>
</dbReference>
<evidence type="ECO:0000256" key="9">
    <source>
        <dbReference type="SAM" id="MobiDB-lite"/>
    </source>
</evidence>
<evidence type="ECO:0000313" key="13">
    <source>
        <dbReference type="Proteomes" id="UP001186944"/>
    </source>
</evidence>
<dbReference type="Pfam" id="PF00001">
    <property type="entry name" value="7tm_1"/>
    <property type="match status" value="1"/>
</dbReference>
<evidence type="ECO:0000256" key="8">
    <source>
        <dbReference type="ARBA" id="ARBA00023224"/>
    </source>
</evidence>
<keyword evidence="7" id="KW-0675">Receptor</keyword>
<dbReference type="GO" id="GO:0008528">
    <property type="term" value="F:G protein-coupled peptide receptor activity"/>
    <property type="evidence" value="ECO:0007669"/>
    <property type="project" value="TreeGrafter"/>
</dbReference>
<feature type="transmembrane region" description="Helical" evidence="10">
    <location>
        <begin position="102"/>
        <end position="122"/>
    </location>
</feature>
<evidence type="ECO:0000256" key="2">
    <source>
        <dbReference type="ARBA" id="ARBA00022475"/>
    </source>
</evidence>
<dbReference type="CDD" id="cd00637">
    <property type="entry name" value="7tm_classA_rhodopsin-like"/>
    <property type="match status" value="1"/>
</dbReference>
<feature type="transmembrane region" description="Helical" evidence="10">
    <location>
        <begin position="64"/>
        <end position="82"/>
    </location>
</feature>
<keyword evidence="6 10" id="KW-0472">Membrane</keyword>
<dbReference type="PANTHER" id="PTHR24230">
    <property type="entry name" value="G-PROTEIN COUPLED RECEPTOR"/>
    <property type="match status" value="1"/>
</dbReference>
<feature type="transmembrane region" description="Helical" evidence="10">
    <location>
        <begin position="373"/>
        <end position="392"/>
    </location>
</feature>
<feature type="transmembrane region" description="Helical" evidence="10">
    <location>
        <begin position="142"/>
        <end position="161"/>
    </location>
</feature>
<evidence type="ECO:0000259" key="11">
    <source>
        <dbReference type="PROSITE" id="PS50262"/>
    </source>
</evidence>
<dbReference type="AlphaFoldDB" id="A0AA88Y396"/>
<dbReference type="GO" id="GO:0007218">
    <property type="term" value="P:neuropeptide signaling pathway"/>
    <property type="evidence" value="ECO:0007669"/>
    <property type="project" value="TreeGrafter"/>
</dbReference>
<dbReference type="EMBL" id="VSWD01000009">
    <property type="protein sequence ID" value="KAK3093155.1"/>
    <property type="molecule type" value="Genomic_DNA"/>
</dbReference>
<dbReference type="PANTHER" id="PTHR24230:SF75">
    <property type="entry name" value="RELAXIN FAMILY PEPTIDE RECEPTOR 3"/>
    <property type="match status" value="1"/>
</dbReference>
<organism evidence="12 13">
    <name type="scientific">Pinctada imbricata</name>
    <name type="common">Atlantic pearl-oyster</name>
    <name type="synonym">Pinctada martensii</name>
    <dbReference type="NCBI Taxonomy" id="66713"/>
    <lineage>
        <taxon>Eukaryota</taxon>
        <taxon>Metazoa</taxon>
        <taxon>Spiralia</taxon>
        <taxon>Lophotrochozoa</taxon>
        <taxon>Mollusca</taxon>
        <taxon>Bivalvia</taxon>
        <taxon>Autobranchia</taxon>
        <taxon>Pteriomorphia</taxon>
        <taxon>Pterioida</taxon>
        <taxon>Pterioidea</taxon>
        <taxon>Pteriidae</taxon>
        <taxon>Pinctada</taxon>
    </lineage>
</organism>
<proteinExistence type="predicted"/>
<keyword evidence="2" id="KW-1003">Cell membrane</keyword>
<reference evidence="12" key="1">
    <citation type="submission" date="2019-08" db="EMBL/GenBank/DDBJ databases">
        <title>The improved chromosome-level genome for the pearl oyster Pinctada fucata martensii using PacBio sequencing and Hi-C.</title>
        <authorList>
            <person name="Zheng Z."/>
        </authorList>
    </citation>
    <scope>NUCLEOTIDE SEQUENCE</scope>
    <source>
        <strain evidence="12">ZZ-2019</strain>
        <tissue evidence="12">Adductor muscle</tissue>
    </source>
</reference>
<evidence type="ECO:0000256" key="3">
    <source>
        <dbReference type="ARBA" id="ARBA00022692"/>
    </source>
</evidence>
<evidence type="ECO:0000256" key="5">
    <source>
        <dbReference type="ARBA" id="ARBA00023040"/>
    </source>
</evidence>
<evidence type="ECO:0000256" key="1">
    <source>
        <dbReference type="ARBA" id="ARBA00004651"/>
    </source>
</evidence>
<accession>A0AA88Y396</accession>
<dbReference type="Proteomes" id="UP001186944">
    <property type="component" value="Unassembled WGS sequence"/>
</dbReference>
<dbReference type="InterPro" id="IPR017452">
    <property type="entry name" value="GPCR_Rhodpsn_7TM"/>
</dbReference>
<sequence>MDVNNSSYAIDDEHILWLINEVTFKTDLPAFVFIFICMILGIMGNSLTVYVYHFRMKRITQNVYITWLALFDLISCGTSIPYELFDLRFPMLYAEPVPCKLFRTVAFFTNLCSCILLLVIAFDRYRATHHVGKTTKTKLSIVMTFVLAFILSFPAPFIFGIRTVPTVYPNISGTACSFDGAIVDTPLPIVYYTMLGIVFFASFIILGIIYIKIGSTIYSWKHTQIGETDGSLHRKNSAGTVSVNSVEQESDSREEMKKNIIQRDSLVSQTIEEDNVFTVEGKNTVIESVQSDTSCFKSLLTLLPFKSSTVPSQVKLTKYSPNGSIKEETRQRSKYEKYPRSISSSSSKGSRNPRLYKRSKSIKEKANIKRANAVFASITFVFVLSYLPFLLLEILKQVGVISDDLNNRTEQSVFELFTKTMYLNNVINPFIYGILNSSFRDEIKCLFTGKIPKRRNSGSSRRKI</sequence>